<organism evidence="2 3">
    <name type="scientific">Microctonus hyperodae</name>
    <name type="common">Parasitoid wasp</name>
    <dbReference type="NCBI Taxonomy" id="165561"/>
    <lineage>
        <taxon>Eukaryota</taxon>
        <taxon>Metazoa</taxon>
        <taxon>Ecdysozoa</taxon>
        <taxon>Arthropoda</taxon>
        <taxon>Hexapoda</taxon>
        <taxon>Insecta</taxon>
        <taxon>Pterygota</taxon>
        <taxon>Neoptera</taxon>
        <taxon>Endopterygota</taxon>
        <taxon>Hymenoptera</taxon>
        <taxon>Apocrita</taxon>
        <taxon>Ichneumonoidea</taxon>
        <taxon>Braconidae</taxon>
        <taxon>Euphorinae</taxon>
        <taxon>Microctonus</taxon>
    </lineage>
</organism>
<dbReference type="EMBL" id="JAQQBR010000003">
    <property type="protein sequence ID" value="KAK0180390.1"/>
    <property type="molecule type" value="Genomic_DNA"/>
</dbReference>
<reference evidence="2" key="2">
    <citation type="submission" date="2023-03" db="EMBL/GenBank/DDBJ databases">
        <authorList>
            <person name="Inwood S.N."/>
            <person name="Skelly J.G."/>
            <person name="Guhlin J."/>
            <person name="Harrop T.W.R."/>
            <person name="Goldson S.G."/>
            <person name="Dearden P.K."/>
        </authorList>
    </citation>
    <scope>NUCLEOTIDE SEQUENCE</scope>
    <source>
        <strain evidence="2">Lincoln</strain>
        <tissue evidence="2">Whole body</tissue>
    </source>
</reference>
<comment type="caution">
    <text evidence="2">The sequence shown here is derived from an EMBL/GenBank/DDBJ whole genome shotgun (WGS) entry which is preliminary data.</text>
</comment>
<reference evidence="2" key="1">
    <citation type="journal article" date="2023" name="bioRxiv">
        <title>Scaffold-level genome assemblies of two parasitoid biocontrol wasps reveal the parthenogenesis mechanism and an associated novel virus.</title>
        <authorList>
            <person name="Inwood S."/>
            <person name="Skelly J."/>
            <person name="Guhlin J."/>
            <person name="Harrop T."/>
            <person name="Goldson S."/>
            <person name="Dearden P."/>
        </authorList>
    </citation>
    <scope>NUCLEOTIDE SEQUENCE</scope>
    <source>
        <strain evidence="2">Lincoln</strain>
        <tissue evidence="2">Whole body</tissue>
    </source>
</reference>
<sequence>MRVETLATTLYAALKQQQSHDLLWEREREREVKKTRSNDQSVGTDVGIDQHDHLINTDYRSNGKHSPIGQHAVTLAPMTQQKQPIISQQSQQPCSATPGTQTSPQQSPQAPHRASPPNPNQGLLSGGPPSGPPSQNSSQMMLSPVSGLHHQMQQLLQQHILTPTQLQSFLESTLYGGSFISRQES</sequence>
<gene>
    <name evidence="2" type="ORF">PV327_006034</name>
</gene>
<protein>
    <submittedName>
        <fullName evidence="2">Uncharacterized protein</fullName>
    </submittedName>
</protein>
<feature type="compositionally biased region" description="Low complexity" evidence="1">
    <location>
        <begin position="80"/>
        <end position="111"/>
    </location>
</feature>
<dbReference type="Proteomes" id="UP001168972">
    <property type="component" value="Unassembled WGS sequence"/>
</dbReference>
<feature type="region of interest" description="Disordered" evidence="1">
    <location>
        <begin position="29"/>
        <end position="141"/>
    </location>
</feature>
<evidence type="ECO:0000313" key="2">
    <source>
        <dbReference type="EMBL" id="KAK0180390.1"/>
    </source>
</evidence>
<accession>A0AA39G2M4</accession>
<keyword evidence="3" id="KW-1185">Reference proteome</keyword>
<evidence type="ECO:0000256" key="1">
    <source>
        <dbReference type="SAM" id="MobiDB-lite"/>
    </source>
</evidence>
<proteinExistence type="predicted"/>
<feature type="compositionally biased region" description="Low complexity" evidence="1">
    <location>
        <begin position="120"/>
        <end position="139"/>
    </location>
</feature>
<name>A0AA39G2M4_MICHY</name>
<evidence type="ECO:0000313" key="3">
    <source>
        <dbReference type="Proteomes" id="UP001168972"/>
    </source>
</evidence>
<dbReference type="AlphaFoldDB" id="A0AA39G2M4"/>